<dbReference type="InterPro" id="IPR007227">
    <property type="entry name" value="Cell_shape_determining_MreD"/>
</dbReference>
<dbReference type="EMBL" id="BMID01000001">
    <property type="protein sequence ID" value="GGA03285.1"/>
    <property type="molecule type" value="Genomic_DNA"/>
</dbReference>
<keyword evidence="7 8" id="KW-0472">Membrane</keyword>
<feature type="transmembrane region" description="Helical" evidence="8">
    <location>
        <begin position="121"/>
        <end position="139"/>
    </location>
</feature>
<comment type="subcellular location">
    <subcellularLocation>
        <location evidence="1">Cell membrane</location>
        <topology evidence="1">Multi-pass membrane protein</topology>
    </subcellularLocation>
</comment>
<organism evidence="9 10">
    <name type="scientific">Blastomonas marina</name>
    <dbReference type="NCBI Taxonomy" id="1867408"/>
    <lineage>
        <taxon>Bacteria</taxon>
        <taxon>Pseudomonadati</taxon>
        <taxon>Pseudomonadota</taxon>
        <taxon>Alphaproteobacteria</taxon>
        <taxon>Sphingomonadales</taxon>
        <taxon>Sphingomonadaceae</taxon>
        <taxon>Blastomonas</taxon>
    </lineage>
</organism>
<feature type="transmembrane region" description="Helical" evidence="8">
    <location>
        <begin position="20"/>
        <end position="40"/>
    </location>
</feature>
<evidence type="ECO:0000313" key="9">
    <source>
        <dbReference type="EMBL" id="GGA03285.1"/>
    </source>
</evidence>
<reference evidence="10" key="1">
    <citation type="journal article" date="2019" name="Int. J. Syst. Evol. Microbiol.">
        <title>The Global Catalogue of Microorganisms (GCM) 10K type strain sequencing project: providing services to taxonomists for standard genome sequencing and annotation.</title>
        <authorList>
            <consortium name="The Broad Institute Genomics Platform"/>
            <consortium name="The Broad Institute Genome Sequencing Center for Infectious Disease"/>
            <person name="Wu L."/>
            <person name="Ma J."/>
        </authorList>
    </citation>
    <scope>NUCLEOTIDE SEQUENCE [LARGE SCALE GENOMIC DNA]</scope>
    <source>
        <strain evidence="10">CGMCC 1.15297</strain>
    </source>
</reference>
<dbReference type="Pfam" id="PF04093">
    <property type="entry name" value="MreD"/>
    <property type="match status" value="1"/>
</dbReference>
<name>A0ABQ1F964_9SPHN</name>
<evidence type="ECO:0000256" key="7">
    <source>
        <dbReference type="ARBA" id="ARBA00023136"/>
    </source>
</evidence>
<comment type="caution">
    <text evidence="9">The sequence shown here is derived from an EMBL/GenBank/DDBJ whole genome shotgun (WGS) entry which is preliminary data.</text>
</comment>
<evidence type="ECO:0000256" key="2">
    <source>
        <dbReference type="ARBA" id="ARBA00007776"/>
    </source>
</evidence>
<keyword evidence="3" id="KW-1003">Cell membrane</keyword>
<accession>A0ABQ1F964</accession>
<evidence type="ECO:0000256" key="8">
    <source>
        <dbReference type="SAM" id="Phobius"/>
    </source>
</evidence>
<evidence type="ECO:0000313" key="10">
    <source>
        <dbReference type="Proteomes" id="UP000603317"/>
    </source>
</evidence>
<dbReference type="Proteomes" id="UP000603317">
    <property type="component" value="Unassembled WGS sequence"/>
</dbReference>
<protein>
    <recommendedName>
        <fullName evidence="11">Rod shape-determining protein MreD</fullName>
    </recommendedName>
</protein>
<keyword evidence="5" id="KW-0133">Cell shape</keyword>
<gene>
    <name evidence="9" type="ORF">GCM10010923_10170</name>
</gene>
<evidence type="ECO:0000256" key="5">
    <source>
        <dbReference type="ARBA" id="ARBA00022960"/>
    </source>
</evidence>
<evidence type="ECO:0000256" key="4">
    <source>
        <dbReference type="ARBA" id="ARBA00022692"/>
    </source>
</evidence>
<evidence type="ECO:0000256" key="6">
    <source>
        <dbReference type="ARBA" id="ARBA00022989"/>
    </source>
</evidence>
<evidence type="ECO:0008006" key="11">
    <source>
        <dbReference type="Google" id="ProtNLM"/>
    </source>
</evidence>
<comment type="similarity">
    <text evidence="2">Belongs to the MreD family.</text>
</comment>
<feature type="transmembrane region" description="Helical" evidence="8">
    <location>
        <begin position="92"/>
        <end position="109"/>
    </location>
</feature>
<keyword evidence="10" id="KW-1185">Reference proteome</keyword>
<sequence>MAIAVRSKVKKRRGVGRIGYAPSPLMVYGLPWASIMLASLTPMLPIITSAPLVPPLALMMLIAWRQLRPGLLPVWAGLPLGFWDDLFSGQPLGSGILLFSLTMIALEAVERQLPWRGFLQEWLFASLIVVVYLVLGAVFANPGDFGALTILGPQILLSLLPFPFVNRIVGILDRLRLVRLSRIR</sequence>
<keyword evidence="4 8" id="KW-0812">Transmembrane</keyword>
<proteinExistence type="inferred from homology"/>
<dbReference type="RefSeq" id="WP_229658090.1">
    <property type="nucleotide sequence ID" value="NZ_BMID01000001.1"/>
</dbReference>
<evidence type="ECO:0000256" key="1">
    <source>
        <dbReference type="ARBA" id="ARBA00004651"/>
    </source>
</evidence>
<keyword evidence="6 8" id="KW-1133">Transmembrane helix</keyword>
<evidence type="ECO:0000256" key="3">
    <source>
        <dbReference type="ARBA" id="ARBA00022475"/>
    </source>
</evidence>
<feature type="transmembrane region" description="Helical" evidence="8">
    <location>
        <begin position="145"/>
        <end position="169"/>
    </location>
</feature>